<dbReference type="Pfam" id="PF05869">
    <property type="entry name" value="Dam"/>
    <property type="match status" value="1"/>
</dbReference>
<dbReference type="AlphaFoldDB" id="A0A376LSE7"/>
<name>A0A376LSE7_ECOLX</name>
<proteinExistence type="predicted"/>
<dbReference type="GO" id="GO:0032259">
    <property type="term" value="P:methylation"/>
    <property type="evidence" value="ECO:0007669"/>
    <property type="project" value="UniProtKB-KW"/>
</dbReference>
<keyword evidence="1" id="KW-0489">Methyltransferase</keyword>
<accession>A0A376LSE7</accession>
<reference evidence="1 2" key="1">
    <citation type="submission" date="2018-06" db="EMBL/GenBank/DDBJ databases">
        <authorList>
            <consortium name="Pathogen Informatics"/>
            <person name="Doyle S."/>
        </authorList>
    </citation>
    <scope>NUCLEOTIDE SEQUENCE [LARGE SCALE GENOMIC DNA]</scope>
    <source>
        <strain evidence="1 2">NCTC7928</strain>
    </source>
</reference>
<dbReference type="GO" id="GO:0003677">
    <property type="term" value="F:DNA binding"/>
    <property type="evidence" value="ECO:0007669"/>
    <property type="project" value="InterPro"/>
</dbReference>
<keyword evidence="1" id="KW-0808">Transferase</keyword>
<dbReference type="NCBIfam" id="TIGR01712">
    <property type="entry name" value="phage_N6A_met"/>
    <property type="match status" value="1"/>
</dbReference>
<dbReference type="Proteomes" id="UP000254877">
    <property type="component" value="Unassembled WGS sequence"/>
</dbReference>
<protein>
    <submittedName>
        <fullName evidence="1">Phage N-6-adenine-methyltransferase</fullName>
    </submittedName>
</protein>
<evidence type="ECO:0000313" key="2">
    <source>
        <dbReference type="Proteomes" id="UP000254877"/>
    </source>
</evidence>
<dbReference type="EMBL" id="UGAB01000002">
    <property type="protein sequence ID" value="STF46295.1"/>
    <property type="molecule type" value="Genomic_DNA"/>
</dbReference>
<dbReference type="InterPro" id="IPR008593">
    <property type="entry name" value="Dam_MeTrfase"/>
</dbReference>
<sequence>MGVMMKNDFGGSHTPKEIKDLWQTPKPVFRGMDREFEFVADVAANKANALVPRYITEEMDTLHYPWGAVAMPGEYVWLNPPYSNPGPFVDKAALEHQRNHIGCVMLLPADISVSWFMNGVDTANECRLITRGRLAFINAATGKPASGNNKGSLFLIWHPRCRHECIFTQITRKELYARGAENE</sequence>
<dbReference type="GO" id="GO:0009007">
    <property type="term" value="F:site-specific DNA-methyltransferase (adenine-specific) activity"/>
    <property type="evidence" value="ECO:0007669"/>
    <property type="project" value="InterPro"/>
</dbReference>
<gene>
    <name evidence="1" type="ORF">NCTC7928_07097</name>
</gene>
<dbReference type="REBASE" id="434286">
    <property type="entry name" value="M.Eco7928ORF7097P"/>
</dbReference>
<evidence type="ECO:0000313" key="1">
    <source>
        <dbReference type="EMBL" id="STF46295.1"/>
    </source>
</evidence>
<dbReference type="GO" id="GO:0009307">
    <property type="term" value="P:DNA restriction-modification system"/>
    <property type="evidence" value="ECO:0007669"/>
    <property type="project" value="InterPro"/>
</dbReference>
<organism evidence="1 2">
    <name type="scientific">Escherichia coli</name>
    <dbReference type="NCBI Taxonomy" id="562"/>
    <lineage>
        <taxon>Bacteria</taxon>
        <taxon>Pseudomonadati</taxon>
        <taxon>Pseudomonadota</taxon>
        <taxon>Gammaproteobacteria</taxon>
        <taxon>Enterobacterales</taxon>
        <taxon>Enterobacteriaceae</taxon>
        <taxon>Escherichia</taxon>
    </lineage>
</organism>